<dbReference type="PANTHER" id="PTHR38133">
    <property type="entry name" value="SLR1429 PROTEIN"/>
    <property type="match status" value="1"/>
</dbReference>
<dbReference type="RefSeq" id="WP_203963480.1">
    <property type="nucleotide sequence ID" value="NZ_AP023355.1"/>
</dbReference>
<evidence type="ECO:0000259" key="3">
    <source>
        <dbReference type="PROSITE" id="PS50966"/>
    </source>
</evidence>
<keyword evidence="1" id="KW-0479">Metal-binding</keyword>
<organism evidence="4 5">
    <name type="scientific">Actinocatenispora thailandica</name>
    <dbReference type="NCBI Taxonomy" id="227318"/>
    <lineage>
        <taxon>Bacteria</taxon>
        <taxon>Bacillati</taxon>
        <taxon>Actinomycetota</taxon>
        <taxon>Actinomycetes</taxon>
        <taxon>Micromonosporales</taxon>
        <taxon>Micromonosporaceae</taxon>
        <taxon>Actinocatenispora</taxon>
    </lineage>
</organism>
<evidence type="ECO:0000256" key="2">
    <source>
        <dbReference type="SAM" id="MobiDB-lite"/>
    </source>
</evidence>
<sequence length="246" mass="27113">MSSGNGGAGHWSGRFLDRAGLAGPPDGPDRVAALHLTAGSVAAEVHGSHPRPYQVLVEIPVFTPVQWKRVERALAADATAGPQLLAGSVPHHVESIVDAVGLALLPERPELELECSCPQWSVPCRHLIAVLHEVARSFDDDPLLMLLWRGRRYERLRRRLQALTADQPAAGAAPAEREPTRTPVPLTRSPRTYWLGEHPEQLAWPEDHPPQDPDPAPRHLDTPDIVIGRRNLTELLQPLYDTLTSW</sequence>
<dbReference type="AlphaFoldDB" id="A0A7R7DSY4"/>
<keyword evidence="5" id="KW-1185">Reference proteome</keyword>
<dbReference type="PANTHER" id="PTHR38133:SF1">
    <property type="entry name" value="SLR1429 PROTEIN"/>
    <property type="match status" value="1"/>
</dbReference>
<dbReference type="InterPro" id="IPR007527">
    <property type="entry name" value="Znf_SWIM"/>
</dbReference>
<keyword evidence="1" id="KW-0863">Zinc-finger</keyword>
<dbReference type="EMBL" id="AP023355">
    <property type="protein sequence ID" value="BCJ37239.1"/>
    <property type="molecule type" value="Genomic_DNA"/>
</dbReference>
<feature type="region of interest" description="Disordered" evidence="2">
    <location>
        <begin position="165"/>
        <end position="190"/>
    </location>
</feature>
<reference evidence="4 5" key="1">
    <citation type="submission" date="2020-08" db="EMBL/GenBank/DDBJ databases">
        <title>Whole genome shotgun sequence of Actinocatenispora thailandica NBRC 105041.</title>
        <authorList>
            <person name="Komaki H."/>
            <person name="Tamura T."/>
        </authorList>
    </citation>
    <scope>NUCLEOTIDE SEQUENCE [LARGE SCALE GENOMIC DNA]</scope>
    <source>
        <strain evidence="4 5">NBRC 105041</strain>
    </source>
</reference>
<keyword evidence="1" id="KW-0862">Zinc</keyword>
<accession>A0A7R7DSY4</accession>
<dbReference type="GO" id="GO:0008270">
    <property type="term" value="F:zinc ion binding"/>
    <property type="evidence" value="ECO:0007669"/>
    <property type="project" value="UniProtKB-KW"/>
</dbReference>
<dbReference type="Pfam" id="PF04434">
    <property type="entry name" value="SWIM"/>
    <property type="match status" value="1"/>
</dbReference>
<feature type="domain" description="SWIM-type" evidence="3">
    <location>
        <begin position="100"/>
        <end position="135"/>
    </location>
</feature>
<evidence type="ECO:0000313" key="4">
    <source>
        <dbReference type="EMBL" id="BCJ37239.1"/>
    </source>
</evidence>
<gene>
    <name evidence="4" type="ORF">Athai_47420</name>
</gene>
<dbReference type="KEGG" id="atl:Athai_47420"/>
<feature type="region of interest" description="Disordered" evidence="2">
    <location>
        <begin position="202"/>
        <end position="222"/>
    </location>
</feature>
<feature type="compositionally biased region" description="Low complexity" evidence="2">
    <location>
        <begin position="165"/>
        <end position="174"/>
    </location>
</feature>
<protein>
    <recommendedName>
        <fullName evidence="3">SWIM-type domain-containing protein</fullName>
    </recommendedName>
</protein>
<evidence type="ECO:0000313" key="5">
    <source>
        <dbReference type="Proteomes" id="UP000611640"/>
    </source>
</evidence>
<dbReference type="Proteomes" id="UP000611640">
    <property type="component" value="Chromosome"/>
</dbReference>
<proteinExistence type="predicted"/>
<dbReference type="PROSITE" id="PS50966">
    <property type="entry name" value="ZF_SWIM"/>
    <property type="match status" value="1"/>
</dbReference>
<name>A0A7R7DSY4_9ACTN</name>
<evidence type="ECO:0000256" key="1">
    <source>
        <dbReference type="PROSITE-ProRule" id="PRU00325"/>
    </source>
</evidence>